<dbReference type="Pfam" id="PF00563">
    <property type="entry name" value="EAL"/>
    <property type="match status" value="1"/>
</dbReference>
<dbReference type="InterPro" id="IPR029787">
    <property type="entry name" value="Nucleotide_cyclase"/>
</dbReference>
<comment type="caution">
    <text evidence="4">The sequence shown here is derived from an EMBL/GenBank/DDBJ whole genome shotgun (WGS) entry which is preliminary data.</text>
</comment>
<keyword evidence="5" id="KW-1185">Reference proteome</keyword>
<dbReference type="AlphaFoldDB" id="A0A2R5F3S4"/>
<dbReference type="CDD" id="cd01948">
    <property type="entry name" value="EAL"/>
    <property type="match status" value="1"/>
</dbReference>
<feature type="transmembrane region" description="Helical" evidence="1">
    <location>
        <begin position="122"/>
        <end position="141"/>
    </location>
</feature>
<evidence type="ECO:0000313" key="5">
    <source>
        <dbReference type="Proteomes" id="UP000245202"/>
    </source>
</evidence>
<proteinExistence type="predicted"/>
<feature type="domain" description="GGDEF" evidence="3">
    <location>
        <begin position="430"/>
        <end position="562"/>
    </location>
</feature>
<dbReference type="FunFam" id="3.20.20.450:FF:000001">
    <property type="entry name" value="Cyclic di-GMP phosphodiesterase yahA"/>
    <property type="match status" value="1"/>
</dbReference>
<feature type="transmembrane region" description="Helical" evidence="1">
    <location>
        <begin position="54"/>
        <end position="70"/>
    </location>
</feature>
<evidence type="ECO:0000313" key="4">
    <source>
        <dbReference type="EMBL" id="GBG11143.1"/>
    </source>
</evidence>
<evidence type="ECO:0000256" key="1">
    <source>
        <dbReference type="SAM" id="Phobius"/>
    </source>
</evidence>
<dbReference type="Pfam" id="PF00990">
    <property type="entry name" value="GGDEF"/>
    <property type="match status" value="1"/>
</dbReference>
<dbReference type="PANTHER" id="PTHR44757">
    <property type="entry name" value="DIGUANYLATE CYCLASE DGCP"/>
    <property type="match status" value="1"/>
</dbReference>
<dbReference type="PANTHER" id="PTHR44757:SF2">
    <property type="entry name" value="BIOFILM ARCHITECTURE MAINTENANCE PROTEIN MBAA"/>
    <property type="match status" value="1"/>
</dbReference>
<dbReference type="InterPro" id="IPR035919">
    <property type="entry name" value="EAL_sf"/>
</dbReference>
<dbReference type="InterPro" id="IPR000160">
    <property type="entry name" value="GGDEF_dom"/>
</dbReference>
<feature type="domain" description="EAL" evidence="2">
    <location>
        <begin position="571"/>
        <end position="822"/>
    </location>
</feature>
<dbReference type="EMBL" id="BDQX01000384">
    <property type="protein sequence ID" value="GBG11143.1"/>
    <property type="molecule type" value="Genomic_DNA"/>
</dbReference>
<organism evidence="4 5">
    <name type="scientific">Paenibacillus agaridevorans</name>
    <dbReference type="NCBI Taxonomy" id="171404"/>
    <lineage>
        <taxon>Bacteria</taxon>
        <taxon>Bacillati</taxon>
        <taxon>Bacillota</taxon>
        <taxon>Bacilli</taxon>
        <taxon>Bacillales</taxon>
        <taxon>Paenibacillaceae</taxon>
        <taxon>Paenibacillus</taxon>
    </lineage>
</organism>
<keyword evidence="1" id="KW-0472">Membrane</keyword>
<evidence type="ECO:0000259" key="3">
    <source>
        <dbReference type="PROSITE" id="PS50887"/>
    </source>
</evidence>
<dbReference type="PROSITE" id="PS50887">
    <property type="entry name" value="GGDEF"/>
    <property type="match status" value="1"/>
</dbReference>
<dbReference type="InterPro" id="IPR043128">
    <property type="entry name" value="Rev_trsase/Diguanyl_cyclase"/>
</dbReference>
<dbReference type="SMART" id="SM00267">
    <property type="entry name" value="GGDEF"/>
    <property type="match status" value="1"/>
</dbReference>
<dbReference type="SMART" id="SM00052">
    <property type="entry name" value="EAL"/>
    <property type="match status" value="1"/>
</dbReference>
<dbReference type="PROSITE" id="PS50883">
    <property type="entry name" value="EAL"/>
    <property type="match status" value="1"/>
</dbReference>
<protein>
    <submittedName>
        <fullName evidence="4">Diguanylate cyclase</fullName>
    </submittedName>
</protein>
<dbReference type="Gene3D" id="3.20.20.450">
    <property type="entry name" value="EAL domain"/>
    <property type="match status" value="1"/>
</dbReference>
<keyword evidence="1" id="KW-0812">Transmembrane</keyword>
<gene>
    <name evidence="4" type="ORF">PAT3040_05931</name>
</gene>
<dbReference type="CDD" id="cd01949">
    <property type="entry name" value="GGDEF"/>
    <property type="match status" value="1"/>
</dbReference>
<dbReference type="SUPFAM" id="SSF55073">
    <property type="entry name" value="Nucleotide cyclase"/>
    <property type="match status" value="1"/>
</dbReference>
<dbReference type="Gene3D" id="3.30.70.270">
    <property type="match status" value="1"/>
</dbReference>
<accession>A0A2R5F3S4</accession>
<dbReference type="InterPro" id="IPR001633">
    <property type="entry name" value="EAL_dom"/>
</dbReference>
<dbReference type="NCBIfam" id="TIGR00254">
    <property type="entry name" value="GGDEF"/>
    <property type="match status" value="1"/>
</dbReference>
<keyword evidence="1" id="KW-1133">Transmembrane helix</keyword>
<sequence length="822" mass="93172">MFGLGRGIIVAAIAYGIGSIWLGQPFINLLGILEVVIVGLLLRRYPGRLFAMDAVYWFILGIPLTYAFYAHEYAGGFDNIRLFVGIVVINGLFNALFAEIIHQYSPKHRLLGFLDSGRKPSTFSQILLHFAFGIVMISFLLNMMVNTVSSFKEVGMNVQVRAKQTIYALTKEWEHASSDIPWIEQRTEQLQAAMDRYSSSFFTISLVDSKGTVIASNVHSLLGKSRIPESNRTYVRISDKLKFSEHTPRTHSLVATTWGDEHFLYEEGLLDGSGRFLIEVQLSSYQNYLYDKYEAHLLFLAIAGLAAALFSLFIQRSISGSLQRLAGATTNLPLKLKEHHEPEWPRSNILEIHSLISNFKHMASNLRHLFTETQMSNERLQAQAELLQQSEERLHQLAYYDVLTGLPNRLHFTKHLQELIDLEHATGSGLRIGVFFADINRFKQINDTLGHSAGDELLKLVAHRFMNYPGKKCDVFRLGGDEFVFIYAYKHEAELELGARAICSSFDEPFVIEGKPLFVKISVGISKYPEDGADMDTVIRNADIAMYHAKEEGNGYYRFFKPSLAPLVEEKMQIDNGLYKALKEEQFSLHYQPKINAATGELCGIEALIRWSHPELGMVPPDKFIPLAEESGFILEIDNWVFREACRQNKEWQDAGLKKISVSVNISARHFFQGNLKEMVERGLADTGLDPHYVSLEITEGVFMRNMEQVIETILYLRGRGIQISIDDFGTGYSSLNQLQRLPISDVKLDRSFIRGITSDEKKSSIVKAIIDLVHSMNMKVVAEGVETADESQFCKDLRCDELQGYLFSRPLPAEQLKELLK</sequence>
<dbReference type="SUPFAM" id="SSF141868">
    <property type="entry name" value="EAL domain-like"/>
    <property type="match status" value="1"/>
</dbReference>
<evidence type="ECO:0000259" key="2">
    <source>
        <dbReference type="PROSITE" id="PS50883"/>
    </source>
</evidence>
<reference evidence="4 5" key="1">
    <citation type="submission" date="2017-08" db="EMBL/GenBank/DDBJ databases">
        <title>Substantial Increase in Enzyme Production by Combined Drug-Resistance Mutations in Paenibacillus agaridevorans.</title>
        <authorList>
            <person name="Tanaka Y."/>
            <person name="Funane K."/>
            <person name="Hosaka T."/>
            <person name="Shiwa Y."/>
            <person name="Fujita N."/>
            <person name="Miyazaki T."/>
            <person name="Yoshikawa H."/>
            <person name="Murakami K."/>
            <person name="Kasahara K."/>
            <person name="Inaoka T."/>
            <person name="Hiraga Y."/>
            <person name="Ochi K."/>
        </authorList>
    </citation>
    <scope>NUCLEOTIDE SEQUENCE [LARGE SCALE GENOMIC DNA]</scope>
    <source>
        <strain evidence="4 5">T-3040</strain>
    </source>
</reference>
<feature type="transmembrane region" description="Helical" evidence="1">
    <location>
        <begin position="295"/>
        <end position="314"/>
    </location>
</feature>
<feature type="transmembrane region" description="Helical" evidence="1">
    <location>
        <begin position="82"/>
        <end position="101"/>
    </location>
</feature>
<dbReference type="InterPro" id="IPR052155">
    <property type="entry name" value="Biofilm_reg_signaling"/>
</dbReference>
<name>A0A2R5F3S4_9BACL</name>
<dbReference type="Proteomes" id="UP000245202">
    <property type="component" value="Unassembled WGS sequence"/>
</dbReference>